<feature type="domain" description="Response regulatory" evidence="2">
    <location>
        <begin position="10"/>
        <end position="122"/>
    </location>
</feature>
<proteinExistence type="predicted"/>
<evidence type="ECO:0000259" key="2">
    <source>
        <dbReference type="PROSITE" id="PS50110"/>
    </source>
</evidence>
<gene>
    <name evidence="3" type="ORF">S01H4_40366</name>
</gene>
<dbReference type="InterPro" id="IPR011006">
    <property type="entry name" value="CheY-like_superfamily"/>
</dbReference>
<dbReference type="Pfam" id="PF00072">
    <property type="entry name" value="Response_reg"/>
    <property type="match status" value="1"/>
</dbReference>
<organism evidence="3">
    <name type="scientific">marine sediment metagenome</name>
    <dbReference type="NCBI Taxonomy" id="412755"/>
    <lineage>
        <taxon>unclassified sequences</taxon>
        <taxon>metagenomes</taxon>
        <taxon>ecological metagenomes</taxon>
    </lineage>
</organism>
<dbReference type="Gene3D" id="3.40.50.2300">
    <property type="match status" value="1"/>
</dbReference>
<evidence type="ECO:0000313" key="3">
    <source>
        <dbReference type="EMBL" id="GAH05032.1"/>
    </source>
</evidence>
<accession>X1CBY4</accession>
<dbReference type="InterPro" id="IPR001789">
    <property type="entry name" value="Sig_transdc_resp-reg_receiver"/>
</dbReference>
<dbReference type="GO" id="GO:0000160">
    <property type="term" value="P:phosphorelay signal transduction system"/>
    <property type="evidence" value="ECO:0007669"/>
    <property type="project" value="InterPro"/>
</dbReference>
<sequence length="122" mass="13722">MKNSSAGAKRILVVEDEPAICELCRRVLAGEGFEVDIAVNGKVAQDMIEDKKYDLFLIDIRLPEMDGKELYKWIHDVHLELINRVIFTTGSVIGGDTQTFLEQTAKPCLDKPFTPDELQTIV</sequence>
<dbReference type="PANTHER" id="PTHR44591">
    <property type="entry name" value="STRESS RESPONSE REGULATOR PROTEIN 1"/>
    <property type="match status" value="1"/>
</dbReference>
<dbReference type="CDD" id="cd17546">
    <property type="entry name" value="REC_hyHK_CKI1_RcsC-like"/>
    <property type="match status" value="1"/>
</dbReference>
<name>X1CBY4_9ZZZZ</name>
<comment type="caution">
    <text evidence="3">The sequence shown here is derived from an EMBL/GenBank/DDBJ whole genome shotgun (WGS) entry which is preliminary data.</text>
</comment>
<reference evidence="3" key="1">
    <citation type="journal article" date="2014" name="Front. Microbiol.">
        <title>High frequency of phylogenetically diverse reductive dehalogenase-homologous genes in deep subseafloor sedimentary metagenomes.</title>
        <authorList>
            <person name="Kawai M."/>
            <person name="Futagami T."/>
            <person name="Toyoda A."/>
            <person name="Takaki Y."/>
            <person name="Nishi S."/>
            <person name="Hori S."/>
            <person name="Arai W."/>
            <person name="Tsubouchi T."/>
            <person name="Morono Y."/>
            <person name="Uchiyama I."/>
            <person name="Ito T."/>
            <person name="Fujiyama A."/>
            <person name="Inagaki F."/>
            <person name="Takami H."/>
        </authorList>
    </citation>
    <scope>NUCLEOTIDE SEQUENCE</scope>
    <source>
        <strain evidence="3">Expedition CK06-06</strain>
    </source>
</reference>
<protein>
    <recommendedName>
        <fullName evidence="2">Response regulatory domain-containing protein</fullName>
    </recommendedName>
</protein>
<dbReference type="SMART" id="SM00448">
    <property type="entry name" value="REC"/>
    <property type="match status" value="1"/>
</dbReference>
<keyword evidence="1" id="KW-0597">Phosphoprotein</keyword>
<dbReference type="PANTHER" id="PTHR44591:SF21">
    <property type="entry name" value="TWO-COMPONENT RESPONSE REGULATOR"/>
    <property type="match status" value="1"/>
</dbReference>
<dbReference type="InterPro" id="IPR050595">
    <property type="entry name" value="Bact_response_regulator"/>
</dbReference>
<feature type="non-terminal residue" evidence="3">
    <location>
        <position position="122"/>
    </location>
</feature>
<dbReference type="PROSITE" id="PS50110">
    <property type="entry name" value="RESPONSE_REGULATORY"/>
    <property type="match status" value="1"/>
</dbReference>
<dbReference type="AlphaFoldDB" id="X1CBY4"/>
<evidence type="ECO:0000256" key="1">
    <source>
        <dbReference type="ARBA" id="ARBA00022553"/>
    </source>
</evidence>
<dbReference type="EMBL" id="BART01021971">
    <property type="protein sequence ID" value="GAH05032.1"/>
    <property type="molecule type" value="Genomic_DNA"/>
</dbReference>
<dbReference type="SUPFAM" id="SSF52172">
    <property type="entry name" value="CheY-like"/>
    <property type="match status" value="1"/>
</dbReference>